<dbReference type="EMBL" id="CP073346">
    <property type="protein sequence ID" value="UTW09165.1"/>
    <property type="molecule type" value="Genomic_DNA"/>
</dbReference>
<organism evidence="2 3">
    <name type="scientific">Pseudomonas benzenivorans</name>
    <dbReference type="NCBI Taxonomy" id="556533"/>
    <lineage>
        <taxon>Bacteria</taxon>
        <taxon>Pseudomonadati</taxon>
        <taxon>Pseudomonadota</taxon>
        <taxon>Gammaproteobacteria</taxon>
        <taxon>Pseudomonadales</taxon>
        <taxon>Pseudomonadaceae</taxon>
        <taxon>Pseudomonas</taxon>
    </lineage>
</organism>
<keyword evidence="3" id="KW-1185">Reference proteome</keyword>
<feature type="transmembrane region" description="Helical" evidence="1">
    <location>
        <begin position="20"/>
        <end position="39"/>
    </location>
</feature>
<keyword evidence="1" id="KW-0472">Membrane</keyword>
<dbReference type="InterPro" id="IPR019670">
    <property type="entry name" value="DUF2523"/>
</dbReference>
<evidence type="ECO:0000256" key="1">
    <source>
        <dbReference type="SAM" id="Phobius"/>
    </source>
</evidence>
<dbReference type="Pfam" id="PF10734">
    <property type="entry name" value="DUF2523"/>
    <property type="match status" value="1"/>
</dbReference>
<evidence type="ECO:0000313" key="3">
    <source>
        <dbReference type="Proteomes" id="UP001059672"/>
    </source>
</evidence>
<sequence length="104" mass="11118">MHFFYLATLFLTIVTPLVKMALKALGIGVIAYVGINLVIDQAKDYLLANMGNAAPAIQMVLGLAKIDVAINIYFAAITTRLVLTGLNKLADRKAKLGNIGTLEA</sequence>
<dbReference type="Proteomes" id="UP001059672">
    <property type="component" value="Chromosome"/>
</dbReference>
<gene>
    <name evidence="2" type="ORF">KDW96_07615</name>
</gene>
<reference evidence="2" key="1">
    <citation type="submission" date="2021-04" db="EMBL/GenBank/DDBJ databases">
        <title>Oceanospirillales bacteria with DddD are important DMSP degraders in coastal seawater.</title>
        <authorList>
            <person name="Liu J."/>
        </authorList>
    </citation>
    <scope>NUCLEOTIDE SEQUENCE</scope>
    <source>
        <strain evidence="2">D13-4</strain>
    </source>
</reference>
<protein>
    <submittedName>
        <fullName evidence="2">DUF2523 domain-containing protein</fullName>
    </submittedName>
</protein>
<keyword evidence="1" id="KW-0812">Transmembrane</keyword>
<dbReference type="RefSeq" id="WP_255839839.1">
    <property type="nucleotide sequence ID" value="NZ_CP073346.1"/>
</dbReference>
<accession>A0ABY5HA02</accession>
<proteinExistence type="predicted"/>
<feature type="transmembrane region" description="Helical" evidence="1">
    <location>
        <begin position="70"/>
        <end position="90"/>
    </location>
</feature>
<keyword evidence="1" id="KW-1133">Transmembrane helix</keyword>
<evidence type="ECO:0000313" key="2">
    <source>
        <dbReference type="EMBL" id="UTW09165.1"/>
    </source>
</evidence>
<name>A0ABY5HA02_9PSED</name>